<evidence type="ECO:0000313" key="3">
    <source>
        <dbReference type="EMBL" id="CAJ1000856.1"/>
    </source>
</evidence>
<sequence>MVEDVREMLLRYRLQENITLSELAERTGVSKSVLSRIESGETKRPGFATCKKISQALQIPYASLISAYLDMTEQAEMLKFLLEEAVSLNNRSLVRKAAQKLLETPKLDPFLALDTLLHVAKEKEEAEIKLALYDVLIDYTRRRGIPYYLAKGLLERYEIERDHFTQFEEIYRRGKELLHYIEYLHPMERITAYYRLGVHAYILDYYQECIDLCSKGIREDQTDNKHKASALIAIVNAYLRLDDLILAELYLKKYEKSKYADYRKHHLRALLYAKKREYDEAIRLYKECLNEAKQDARISIVSDLLEVYLETGRNDLINELIDSEDHFLPVDCHPHRIKNAAIYYQRKSMCQFSMGQIDEANDSLLKSIEYYRQLGDSEKVIECFGLLVKHHRLSSRKLSNKHMEIIEKICYINEIMA</sequence>
<dbReference type="KEGG" id="bayd:BSPP4475_00770"/>
<dbReference type="CDD" id="cd00093">
    <property type="entry name" value="HTH_XRE"/>
    <property type="match status" value="1"/>
</dbReference>
<dbReference type="Proteomes" id="UP001189619">
    <property type="component" value="Chromosome"/>
</dbReference>
<reference evidence="3" key="1">
    <citation type="submission" date="2023-07" db="EMBL/GenBank/DDBJ databases">
        <authorList>
            <person name="Ivanov I."/>
            <person name="Teneva D."/>
            <person name="Stoikov I."/>
        </authorList>
    </citation>
    <scope>NUCLEOTIDE SEQUENCE</scope>
    <source>
        <strain evidence="3">4475</strain>
    </source>
</reference>
<keyword evidence="1" id="KW-0238">DNA-binding</keyword>
<dbReference type="InterPro" id="IPR019734">
    <property type="entry name" value="TPR_rpt"/>
</dbReference>
<dbReference type="InterPro" id="IPR001387">
    <property type="entry name" value="Cro/C1-type_HTH"/>
</dbReference>
<dbReference type="InterPro" id="IPR010982">
    <property type="entry name" value="Lambda_DNA-bd_dom_sf"/>
</dbReference>
<dbReference type="InterPro" id="IPR011990">
    <property type="entry name" value="TPR-like_helical_dom_sf"/>
</dbReference>
<protein>
    <submittedName>
        <fullName evidence="3">Transcriptional regulator</fullName>
    </submittedName>
</protein>
<dbReference type="GO" id="GO:0003677">
    <property type="term" value="F:DNA binding"/>
    <property type="evidence" value="ECO:0007669"/>
    <property type="project" value="UniProtKB-KW"/>
</dbReference>
<evidence type="ECO:0000256" key="1">
    <source>
        <dbReference type="ARBA" id="ARBA00023125"/>
    </source>
</evidence>
<name>A0AA48RCD3_9BACL</name>
<dbReference type="PANTHER" id="PTHR46797:SF1">
    <property type="entry name" value="METHYLPHOSPHONATE SYNTHASE"/>
    <property type="match status" value="1"/>
</dbReference>
<dbReference type="SMART" id="SM00530">
    <property type="entry name" value="HTH_XRE"/>
    <property type="match status" value="1"/>
</dbReference>
<keyword evidence="4" id="KW-1185">Reference proteome</keyword>
<dbReference type="Pfam" id="PF01381">
    <property type="entry name" value="HTH_3"/>
    <property type="match status" value="1"/>
</dbReference>
<dbReference type="PROSITE" id="PS50943">
    <property type="entry name" value="HTH_CROC1"/>
    <property type="match status" value="1"/>
</dbReference>
<evidence type="ECO:0000313" key="4">
    <source>
        <dbReference type="Proteomes" id="UP001189619"/>
    </source>
</evidence>
<organism evidence="3 4">
    <name type="scientific">Brevibacillus aydinogluensis</name>
    <dbReference type="NCBI Taxonomy" id="927786"/>
    <lineage>
        <taxon>Bacteria</taxon>
        <taxon>Bacillati</taxon>
        <taxon>Bacillota</taxon>
        <taxon>Bacilli</taxon>
        <taxon>Bacillales</taxon>
        <taxon>Paenibacillaceae</taxon>
        <taxon>Brevibacillus</taxon>
    </lineage>
</organism>
<proteinExistence type="predicted"/>
<dbReference type="AlphaFoldDB" id="A0AA48RCD3"/>
<dbReference type="SUPFAM" id="SSF47413">
    <property type="entry name" value="lambda repressor-like DNA-binding domains"/>
    <property type="match status" value="1"/>
</dbReference>
<dbReference type="GO" id="GO:0003700">
    <property type="term" value="F:DNA-binding transcription factor activity"/>
    <property type="evidence" value="ECO:0007669"/>
    <property type="project" value="TreeGrafter"/>
</dbReference>
<gene>
    <name evidence="3" type="ORF">BSPP4475_00770</name>
</gene>
<dbReference type="Gene3D" id="1.25.40.10">
    <property type="entry name" value="Tetratricopeptide repeat domain"/>
    <property type="match status" value="1"/>
</dbReference>
<accession>A0AA48RCD3</accession>
<dbReference type="PANTHER" id="PTHR46797">
    <property type="entry name" value="HTH-TYPE TRANSCRIPTIONAL REGULATOR"/>
    <property type="match status" value="1"/>
</dbReference>
<dbReference type="InterPro" id="IPR050807">
    <property type="entry name" value="TransReg_Diox_bact_type"/>
</dbReference>
<dbReference type="Gene3D" id="1.10.260.40">
    <property type="entry name" value="lambda repressor-like DNA-binding domains"/>
    <property type="match status" value="1"/>
</dbReference>
<dbReference type="SUPFAM" id="SSF48452">
    <property type="entry name" value="TPR-like"/>
    <property type="match status" value="1"/>
</dbReference>
<dbReference type="GO" id="GO:0005829">
    <property type="term" value="C:cytosol"/>
    <property type="evidence" value="ECO:0007669"/>
    <property type="project" value="TreeGrafter"/>
</dbReference>
<dbReference type="EMBL" id="OY569118">
    <property type="protein sequence ID" value="CAJ1000856.1"/>
    <property type="molecule type" value="Genomic_DNA"/>
</dbReference>
<dbReference type="RefSeq" id="WP_171564013.1">
    <property type="nucleotide sequence ID" value="NZ_OY569118.1"/>
</dbReference>
<feature type="domain" description="HTH cro/C1-type" evidence="2">
    <location>
        <begin position="9"/>
        <end position="64"/>
    </location>
</feature>
<evidence type="ECO:0000259" key="2">
    <source>
        <dbReference type="PROSITE" id="PS50943"/>
    </source>
</evidence>
<dbReference type="SMART" id="SM00028">
    <property type="entry name" value="TPR"/>
    <property type="match status" value="3"/>
</dbReference>